<dbReference type="GO" id="GO:0035999">
    <property type="term" value="P:tetrahydrofolate interconversion"/>
    <property type="evidence" value="ECO:0007669"/>
    <property type="project" value="TreeGrafter"/>
</dbReference>
<evidence type="ECO:0000256" key="4">
    <source>
        <dbReference type="PIRSR" id="PIRSR006806-1"/>
    </source>
</evidence>
<keyword evidence="6" id="KW-0436">Ligase</keyword>
<dbReference type="InterPro" id="IPR002698">
    <property type="entry name" value="FTHF_cligase"/>
</dbReference>
<protein>
    <recommendedName>
        <fullName evidence="5">5-formyltetrahydrofolate cyclo-ligase</fullName>
        <ecNumber evidence="5">6.3.3.2</ecNumber>
    </recommendedName>
</protein>
<dbReference type="InterPro" id="IPR024185">
    <property type="entry name" value="FTHF_cligase-like_sf"/>
</dbReference>
<proteinExistence type="inferred from homology"/>
<dbReference type="RefSeq" id="WP_180706398.1">
    <property type="nucleotide sequence ID" value="NZ_FZOB01000002.1"/>
</dbReference>
<dbReference type="PIRSF" id="PIRSF006806">
    <property type="entry name" value="FTHF_cligase"/>
    <property type="match status" value="1"/>
</dbReference>
<dbReference type="AlphaFoldDB" id="A0A238Y517"/>
<dbReference type="Gene3D" id="3.40.50.10420">
    <property type="entry name" value="NagB/RpiA/CoA transferase-like"/>
    <property type="match status" value="1"/>
</dbReference>
<evidence type="ECO:0000256" key="1">
    <source>
        <dbReference type="ARBA" id="ARBA00010638"/>
    </source>
</evidence>
<dbReference type="PANTHER" id="PTHR23407">
    <property type="entry name" value="ATPASE INHIBITOR/5-FORMYLTETRAHYDROFOLATE CYCLO-LIGASE"/>
    <property type="match status" value="1"/>
</dbReference>
<dbReference type="EMBL" id="FZOB01000002">
    <property type="protein sequence ID" value="SNR66072.1"/>
    <property type="molecule type" value="Genomic_DNA"/>
</dbReference>
<dbReference type="Pfam" id="PF01812">
    <property type="entry name" value="5-FTHF_cyc-lig"/>
    <property type="match status" value="1"/>
</dbReference>
<comment type="cofactor">
    <cofactor evidence="5">
        <name>Mg(2+)</name>
        <dbReference type="ChEBI" id="CHEBI:18420"/>
    </cofactor>
</comment>
<dbReference type="PANTHER" id="PTHR23407:SF1">
    <property type="entry name" value="5-FORMYLTETRAHYDROFOLATE CYCLO-LIGASE"/>
    <property type="match status" value="1"/>
</dbReference>
<feature type="binding site" evidence="4">
    <location>
        <begin position="129"/>
        <end position="137"/>
    </location>
    <ligand>
        <name>ATP</name>
        <dbReference type="ChEBI" id="CHEBI:30616"/>
    </ligand>
</feature>
<dbReference type="EC" id="6.3.3.2" evidence="5"/>
<feature type="binding site" evidence="4">
    <location>
        <begin position="5"/>
        <end position="9"/>
    </location>
    <ligand>
        <name>ATP</name>
        <dbReference type="ChEBI" id="CHEBI:30616"/>
    </ligand>
</feature>
<feature type="binding site" evidence="4">
    <location>
        <position position="56"/>
    </location>
    <ligand>
        <name>substrate</name>
    </ligand>
</feature>
<evidence type="ECO:0000313" key="7">
    <source>
        <dbReference type="Proteomes" id="UP000198405"/>
    </source>
</evidence>
<sequence>MKELKAEIRKRIKEKRLLLDKTCAEKLSIEVCGHILNIENLLEFSSFLLYYPHKGEVSLLSLFSFLKDHGKRVLFPKVVGKEIIPIEVSSLDELSKGFKGIFEPVFLSKSYKPDVVFVPGIAFDLECYRLGYGGGFYDRFLSGKDYFKVGVCFDFQIIDRLPVEPFDVPVDVVVSEKRVIRRKKWNS</sequence>
<accession>A0A238Y517</accession>
<evidence type="ECO:0000256" key="5">
    <source>
        <dbReference type="RuleBase" id="RU361279"/>
    </source>
</evidence>
<dbReference type="GO" id="GO:0030272">
    <property type="term" value="F:5-formyltetrahydrofolate cyclo-ligase activity"/>
    <property type="evidence" value="ECO:0007669"/>
    <property type="project" value="UniProtKB-EC"/>
</dbReference>
<comment type="similarity">
    <text evidence="1 5">Belongs to the 5-formyltetrahydrofolate cyclo-ligase family.</text>
</comment>
<comment type="catalytic activity">
    <reaction evidence="5">
        <text>(6S)-5-formyl-5,6,7,8-tetrahydrofolate + ATP = (6R)-5,10-methenyltetrahydrofolate + ADP + phosphate</text>
        <dbReference type="Rhea" id="RHEA:10488"/>
        <dbReference type="ChEBI" id="CHEBI:30616"/>
        <dbReference type="ChEBI" id="CHEBI:43474"/>
        <dbReference type="ChEBI" id="CHEBI:57455"/>
        <dbReference type="ChEBI" id="CHEBI:57457"/>
        <dbReference type="ChEBI" id="CHEBI:456216"/>
        <dbReference type="EC" id="6.3.3.2"/>
    </reaction>
</comment>
<keyword evidence="3 4" id="KW-0067">ATP-binding</keyword>
<keyword evidence="5" id="KW-0460">Magnesium</keyword>
<name>A0A238Y517_9BACT</name>
<evidence type="ECO:0000256" key="2">
    <source>
        <dbReference type="ARBA" id="ARBA00022741"/>
    </source>
</evidence>
<dbReference type="NCBIfam" id="TIGR02727">
    <property type="entry name" value="MTHFS_bact"/>
    <property type="match status" value="1"/>
</dbReference>
<reference evidence="7" key="1">
    <citation type="submission" date="2017-06" db="EMBL/GenBank/DDBJ databases">
        <authorList>
            <person name="Varghese N."/>
            <person name="Submissions S."/>
        </authorList>
    </citation>
    <scope>NUCLEOTIDE SEQUENCE [LARGE SCALE GENOMIC DNA]</scope>
    <source>
        <strain evidence="7">DSM 15668</strain>
    </source>
</reference>
<dbReference type="InterPro" id="IPR037171">
    <property type="entry name" value="NagB/RpiA_transferase-like"/>
</dbReference>
<dbReference type="GO" id="GO:0009396">
    <property type="term" value="P:folic acid-containing compound biosynthetic process"/>
    <property type="evidence" value="ECO:0007669"/>
    <property type="project" value="TreeGrafter"/>
</dbReference>
<keyword evidence="2 4" id="KW-0547">Nucleotide-binding</keyword>
<keyword evidence="5" id="KW-0479">Metal-binding</keyword>
<dbReference type="GO" id="GO:0046872">
    <property type="term" value="F:metal ion binding"/>
    <property type="evidence" value="ECO:0007669"/>
    <property type="project" value="UniProtKB-KW"/>
</dbReference>
<dbReference type="GO" id="GO:0005524">
    <property type="term" value="F:ATP binding"/>
    <property type="evidence" value="ECO:0007669"/>
    <property type="project" value="UniProtKB-KW"/>
</dbReference>
<evidence type="ECO:0000256" key="3">
    <source>
        <dbReference type="ARBA" id="ARBA00022840"/>
    </source>
</evidence>
<dbReference type="SUPFAM" id="SSF100950">
    <property type="entry name" value="NagB/RpiA/CoA transferase-like"/>
    <property type="match status" value="1"/>
</dbReference>
<keyword evidence="7" id="KW-1185">Reference proteome</keyword>
<gene>
    <name evidence="6" type="ORF">SAMN06265340_102111</name>
</gene>
<evidence type="ECO:0000313" key="6">
    <source>
        <dbReference type="EMBL" id="SNR66072.1"/>
    </source>
</evidence>
<organism evidence="6 7">
    <name type="scientific">Desulfurobacterium atlanticum</name>
    <dbReference type="NCBI Taxonomy" id="240169"/>
    <lineage>
        <taxon>Bacteria</taxon>
        <taxon>Pseudomonadati</taxon>
        <taxon>Aquificota</taxon>
        <taxon>Aquificia</taxon>
        <taxon>Desulfurobacteriales</taxon>
        <taxon>Desulfurobacteriaceae</taxon>
        <taxon>Desulfurobacterium</taxon>
    </lineage>
</organism>
<dbReference type="Proteomes" id="UP000198405">
    <property type="component" value="Unassembled WGS sequence"/>
</dbReference>